<proteinExistence type="predicted"/>
<dbReference type="STRING" id="716816.BST96_07380"/>
<reference evidence="2 3" key="1">
    <citation type="submission" date="2016-11" db="EMBL/GenBank/DDBJ databases">
        <title>Trade-off between light-utilization and light-protection in marine flavobacteria.</title>
        <authorList>
            <person name="Kumagai Y."/>
        </authorList>
    </citation>
    <scope>NUCLEOTIDE SEQUENCE [LARGE SCALE GENOMIC DNA]</scope>
    <source>
        <strain evidence="2 3">NBRC 107125</strain>
    </source>
</reference>
<keyword evidence="1" id="KW-1133">Transmembrane helix</keyword>
<accession>A0A1X9NIY8</accession>
<organism evidence="2 3">
    <name type="scientific">Oceanicoccus sagamiensis</name>
    <dbReference type="NCBI Taxonomy" id="716816"/>
    <lineage>
        <taxon>Bacteria</taxon>
        <taxon>Pseudomonadati</taxon>
        <taxon>Pseudomonadota</taxon>
        <taxon>Gammaproteobacteria</taxon>
        <taxon>Cellvibrionales</taxon>
        <taxon>Spongiibacteraceae</taxon>
        <taxon>Oceanicoccus</taxon>
    </lineage>
</organism>
<evidence type="ECO:0000313" key="2">
    <source>
        <dbReference type="EMBL" id="ARN73953.1"/>
    </source>
</evidence>
<dbReference type="AlphaFoldDB" id="A0A1X9NIY8"/>
<dbReference type="EMBL" id="CP019343">
    <property type="protein sequence ID" value="ARN73953.1"/>
    <property type="molecule type" value="Genomic_DNA"/>
</dbReference>
<sequence length="76" mass="8356">MLSIAAKGSYGVFAECPRCHRSIPHGFQICNHCGHGVTADQQQALRQRLATHFFGYLLMAGSMIILVVLAANQWLV</sequence>
<dbReference type="RefSeq" id="WP_085758081.1">
    <property type="nucleotide sequence ID" value="NZ_CP019343.1"/>
</dbReference>
<keyword evidence="1" id="KW-0472">Membrane</keyword>
<evidence type="ECO:0008006" key="4">
    <source>
        <dbReference type="Google" id="ProtNLM"/>
    </source>
</evidence>
<evidence type="ECO:0000313" key="3">
    <source>
        <dbReference type="Proteomes" id="UP000193450"/>
    </source>
</evidence>
<gene>
    <name evidence="2" type="ORF">BST96_07380</name>
</gene>
<protein>
    <recommendedName>
        <fullName evidence="4">Zinc ribbon domain-containing protein</fullName>
    </recommendedName>
</protein>
<keyword evidence="3" id="KW-1185">Reference proteome</keyword>
<keyword evidence="1" id="KW-0812">Transmembrane</keyword>
<dbReference type="KEGG" id="osg:BST96_07380"/>
<evidence type="ECO:0000256" key="1">
    <source>
        <dbReference type="SAM" id="Phobius"/>
    </source>
</evidence>
<feature type="transmembrane region" description="Helical" evidence="1">
    <location>
        <begin position="53"/>
        <end position="75"/>
    </location>
</feature>
<name>A0A1X9NIY8_9GAMM</name>
<dbReference type="Proteomes" id="UP000193450">
    <property type="component" value="Chromosome"/>
</dbReference>